<sequence length="128" mass="14778">MRNIILSVILCVLLNYHIICVFPAAQIRKLPVPDLRSLPPRHELCNHNMRHSVSGCYPLCCVNPSLSDPVRRGEKARFVYSLAVVHFRKSLNSQKIGSPENSRQVIYRSGYMAANYLYMKKLQQERLH</sequence>
<dbReference type="EMBL" id="AAGLPX010000010">
    <property type="protein sequence ID" value="EBP3998528.1"/>
    <property type="molecule type" value="Genomic_DNA"/>
</dbReference>
<comment type="caution">
    <text evidence="2">The sequence shown here is derived from an EMBL/GenBank/DDBJ whole genome shotgun (WGS) entry which is preliminary data.</text>
</comment>
<dbReference type="Proteomes" id="UP000885374">
    <property type="component" value="Unassembled WGS sequence"/>
</dbReference>
<reference evidence="2" key="1">
    <citation type="submission" date="2018-07" db="EMBL/GenBank/DDBJ databases">
        <authorList>
            <person name="Ashton P.M."/>
            <person name="Dallman T."/>
            <person name="Nair S."/>
            <person name="De Pinna E."/>
            <person name="Peters T."/>
            <person name="Grant K."/>
        </authorList>
    </citation>
    <scope>NUCLEOTIDE SEQUENCE [LARGE SCALE GENOMIC DNA]</scope>
    <source>
        <strain evidence="2">157339</strain>
    </source>
</reference>
<dbReference type="EMBL" id="RVHM01000052">
    <property type="protein sequence ID" value="MLU99729.1"/>
    <property type="molecule type" value="Genomic_DNA"/>
</dbReference>
<dbReference type="AlphaFoldDB" id="A0A403MNB5"/>
<accession>A0A5U3F165</accession>
<evidence type="ECO:0000313" key="1">
    <source>
        <dbReference type="EMBL" id="EBP3998528.1"/>
    </source>
</evidence>
<reference evidence="1" key="2">
    <citation type="submission" date="2018-07" db="EMBL/GenBank/DDBJ databases">
        <authorList>
            <consortium name="GenomeTrakr network: Whole genome sequencing for foodborne pathogen traceback"/>
        </authorList>
    </citation>
    <scope>NUCLEOTIDE SEQUENCE [LARGE SCALE GENOMIC DNA]</scope>
    <source>
        <strain evidence="1">CFSAN002851</strain>
    </source>
</reference>
<protein>
    <submittedName>
        <fullName evidence="2">Uncharacterized protein</fullName>
    </submittedName>
</protein>
<gene>
    <name evidence="2" type="ORF">DRU74_23935</name>
    <name evidence="1" type="ORF">S301_07495</name>
</gene>
<organism evidence="2">
    <name type="scientific">Salmonella enterica I</name>
    <dbReference type="NCBI Taxonomy" id="59201"/>
    <lineage>
        <taxon>Bacteria</taxon>
        <taxon>Pseudomonadati</taxon>
        <taxon>Pseudomonadota</taxon>
        <taxon>Gammaproteobacteria</taxon>
        <taxon>Enterobacterales</taxon>
        <taxon>Enterobacteriaceae</taxon>
        <taxon>Salmonella</taxon>
    </lineage>
</organism>
<dbReference type="Proteomes" id="UP000839575">
    <property type="component" value="Unassembled WGS sequence"/>
</dbReference>
<accession>A0A403MNB5</accession>
<evidence type="ECO:0000313" key="2">
    <source>
        <dbReference type="EMBL" id="MLU99729.1"/>
    </source>
</evidence>
<name>A0A403MNB5_SALET</name>
<proteinExistence type="predicted"/>